<organism evidence="1">
    <name type="scientific">marine metagenome</name>
    <dbReference type="NCBI Taxonomy" id="408172"/>
    <lineage>
        <taxon>unclassified sequences</taxon>
        <taxon>metagenomes</taxon>
        <taxon>ecological metagenomes</taxon>
    </lineage>
</organism>
<gene>
    <name evidence="1" type="ORF">METZ01_LOCUS411254</name>
</gene>
<evidence type="ECO:0000313" key="1">
    <source>
        <dbReference type="EMBL" id="SVD58400.1"/>
    </source>
</evidence>
<name>A0A382WIG3_9ZZZZ</name>
<dbReference type="AlphaFoldDB" id="A0A382WIG3"/>
<dbReference type="EMBL" id="UINC01159998">
    <property type="protein sequence ID" value="SVD58400.1"/>
    <property type="molecule type" value="Genomic_DNA"/>
</dbReference>
<accession>A0A382WIG3</accession>
<sequence length="91" mass="10009">MTMTRQQVLDQYFMDARHKLIDLAAFLDRVERAEGDADFRLDAFREALKKLGEGGTEHARNVLMAFSDPTEEPIAAAPGKGACGAWPGQEG</sequence>
<protein>
    <submittedName>
        <fullName evidence="1">Uncharacterized protein</fullName>
    </submittedName>
</protein>
<proteinExistence type="predicted"/>
<reference evidence="1" key="1">
    <citation type="submission" date="2018-05" db="EMBL/GenBank/DDBJ databases">
        <authorList>
            <person name="Lanie J.A."/>
            <person name="Ng W.-L."/>
            <person name="Kazmierczak K.M."/>
            <person name="Andrzejewski T.M."/>
            <person name="Davidsen T.M."/>
            <person name="Wayne K.J."/>
            <person name="Tettelin H."/>
            <person name="Glass J.I."/>
            <person name="Rusch D."/>
            <person name="Podicherti R."/>
            <person name="Tsui H.-C.T."/>
            <person name="Winkler M.E."/>
        </authorList>
    </citation>
    <scope>NUCLEOTIDE SEQUENCE</scope>
</reference>